<organism evidence="1 2">
    <name type="scientific">Christiangramia lutea</name>
    <dbReference type="NCBI Taxonomy" id="1607951"/>
    <lineage>
        <taxon>Bacteria</taxon>
        <taxon>Pseudomonadati</taxon>
        <taxon>Bacteroidota</taxon>
        <taxon>Flavobacteriia</taxon>
        <taxon>Flavobacteriales</taxon>
        <taxon>Flavobacteriaceae</taxon>
        <taxon>Christiangramia</taxon>
    </lineage>
</organism>
<dbReference type="AlphaFoldDB" id="A0A9X2AAJ2"/>
<evidence type="ECO:0000313" key="2">
    <source>
        <dbReference type="Proteomes" id="UP001139226"/>
    </source>
</evidence>
<reference evidence="1" key="1">
    <citation type="submission" date="2022-03" db="EMBL/GenBank/DDBJ databases">
        <title>Gramella crocea sp. nov., isolated from activated sludge of a seafood processing plant.</title>
        <authorList>
            <person name="Zhang X."/>
        </authorList>
    </citation>
    <scope>NUCLEOTIDE SEQUENCE</scope>
    <source>
        <strain evidence="1">YJ019</strain>
    </source>
</reference>
<comment type="caution">
    <text evidence="1">The sequence shown here is derived from an EMBL/GenBank/DDBJ whole genome shotgun (WGS) entry which is preliminary data.</text>
</comment>
<sequence length="117" mass="13893">MRIFYCLIIISLILTSCGNTMENKKVKIKNFEEKFIDSLVPSDDINYSIFYIKIEGYSNDTIRITPSKSEDQEHYYYLTGEIEKEIRQDYYGGYNTYITFDPYKATEGKIKITYRIN</sequence>
<protein>
    <recommendedName>
        <fullName evidence="3">Lipoprotein</fullName>
    </recommendedName>
</protein>
<gene>
    <name evidence="1" type="ORF">ML462_15410</name>
</gene>
<proteinExistence type="predicted"/>
<dbReference type="EMBL" id="JAKVTV010000007">
    <property type="protein sequence ID" value="MCH4824560.1"/>
    <property type="molecule type" value="Genomic_DNA"/>
</dbReference>
<dbReference type="PROSITE" id="PS51257">
    <property type="entry name" value="PROKAR_LIPOPROTEIN"/>
    <property type="match status" value="1"/>
</dbReference>
<dbReference type="RefSeq" id="WP_240714728.1">
    <property type="nucleotide sequence ID" value="NZ_JAKVTV010000007.1"/>
</dbReference>
<evidence type="ECO:0000313" key="1">
    <source>
        <dbReference type="EMBL" id="MCH4824560.1"/>
    </source>
</evidence>
<name>A0A9X2AAJ2_9FLAO</name>
<evidence type="ECO:0008006" key="3">
    <source>
        <dbReference type="Google" id="ProtNLM"/>
    </source>
</evidence>
<dbReference type="Proteomes" id="UP001139226">
    <property type="component" value="Unassembled WGS sequence"/>
</dbReference>
<keyword evidence="2" id="KW-1185">Reference proteome</keyword>
<accession>A0A9X2AAJ2</accession>